<feature type="binding site" evidence="11">
    <location>
        <position position="36"/>
    </location>
    <ligand>
        <name>substrate</name>
    </ligand>
</feature>
<dbReference type="EC" id="2.7.1.71" evidence="3 11"/>
<evidence type="ECO:0000256" key="6">
    <source>
        <dbReference type="ARBA" id="ARBA00022741"/>
    </source>
</evidence>
<evidence type="ECO:0000256" key="3">
    <source>
        <dbReference type="ARBA" id="ARBA00012154"/>
    </source>
</evidence>
<dbReference type="GO" id="GO:0009073">
    <property type="term" value="P:aromatic amino acid family biosynthetic process"/>
    <property type="evidence" value="ECO:0007669"/>
    <property type="project" value="UniProtKB-KW"/>
</dbReference>
<dbReference type="InterPro" id="IPR023000">
    <property type="entry name" value="Shikimate_kinase_CS"/>
</dbReference>
<accession>A0A4R2I097</accession>
<comment type="catalytic activity">
    <reaction evidence="10 11">
        <text>shikimate + ATP = 3-phosphoshikimate + ADP + H(+)</text>
        <dbReference type="Rhea" id="RHEA:13121"/>
        <dbReference type="ChEBI" id="CHEBI:15378"/>
        <dbReference type="ChEBI" id="CHEBI:30616"/>
        <dbReference type="ChEBI" id="CHEBI:36208"/>
        <dbReference type="ChEBI" id="CHEBI:145989"/>
        <dbReference type="ChEBI" id="CHEBI:456216"/>
        <dbReference type="EC" id="2.7.1.71"/>
    </reaction>
</comment>
<proteinExistence type="inferred from homology"/>
<dbReference type="InterPro" id="IPR027417">
    <property type="entry name" value="P-loop_NTPase"/>
</dbReference>
<organism evidence="12 13">
    <name type="scientific">Dokdonella fugitiva</name>
    <dbReference type="NCBI Taxonomy" id="328517"/>
    <lineage>
        <taxon>Bacteria</taxon>
        <taxon>Pseudomonadati</taxon>
        <taxon>Pseudomonadota</taxon>
        <taxon>Gammaproteobacteria</taxon>
        <taxon>Lysobacterales</taxon>
        <taxon>Rhodanobacteraceae</taxon>
        <taxon>Dokdonella</taxon>
    </lineage>
</organism>
<feature type="binding site" evidence="11">
    <location>
        <position position="82"/>
    </location>
    <ligand>
        <name>substrate</name>
    </ligand>
</feature>
<name>A0A4R2I097_9GAMM</name>
<feature type="binding site" evidence="11">
    <location>
        <position position="120"/>
    </location>
    <ligand>
        <name>ATP</name>
        <dbReference type="ChEBI" id="CHEBI:30616"/>
    </ligand>
</feature>
<dbReference type="GO" id="GO:0005524">
    <property type="term" value="F:ATP binding"/>
    <property type="evidence" value="ECO:0007669"/>
    <property type="project" value="UniProtKB-UniRule"/>
</dbReference>
<evidence type="ECO:0000256" key="11">
    <source>
        <dbReference type="HAMAP-Rule" id="MF_00109"/>
    </source>
</evidence>
<dbReference type="PANTHER" id="PTHR21087:SF16">
    <property type="entry name" value="SHIKIMATE KINASE 1, CHLOROPLASTIC"/>
    <property type="match status" value="1"/>
</dbReference>
<comment type="caution">
    <text evidence="11">Lacks conserved residue(s) required for the propagation of feature annotation.</text>
</comment>
<keyword evidence="7 11" id="KW-0418">Kinase</keyword>
<keyword evidence="6 11" id="KW-0547">Nucleotide-binding</keyword>
<dbReference type="PRINTS" id="PR01100">
    <property type="entry name" value="SHIKIMTKNASE"/>
</dbReference>
<comment type="cofactor">
    <cofactor evidence="11">
        <name>Mg(2+)</name>
        <dbReference type="ChEBI" id="CHEBI:18420"/>
    </cofactor>
    <text evidence="11">Binds 1 Mg(2+) ion per subunit.</text>
</comment>
<keyword evidence="8 11" id="KW-0067">ATP-binding</keyword>
<comment type="function">
    <text evidence="11">Catalyzes the specific phosphorylation of the 3-hydroxyl group of shikimic acid using ATP as a cosubstrate.</text>
</comment>
<comment type="similarity">
    <text evidence="2 11">Belongs to the shikimate kinase family.</text>
</comment>
<dbReference type="Proteomes" id="UP000294862">
    <property type="component" value="Unassembled WGS sequence"/>
</dbReference>
<evidence type="ECO:0000256" key="2">
    <source>
        <dbReference type="ARBA" id="ARBA00006997"/>
    </source>
</evidence>
<reference evidence="12 13" key="1">
    <citation type="journal article" date="2015" name="Stand. Genomic Sci.">
        <title>Genomic Encyclopedia of Bacterial and Archaeal Type Strains, Phase III: the genomes of soil and plant-associated and newly described type strains.</title>
        <authorList>
            <person name="Whitman W.B."/>
            <person name="Woyke T."/>
            <person name="Klenk H.P."/>
            <person name="Zhou Y."/>
            <person name="Lilburn T.G."/>
            <person name="Beck B.J."/>
            <person name="De Vos P."/>
            <person name="Vandamme P."/>
            <person name="Eisen J.A."/>
            <person name="Garrity G."/>
            <person name="Hugenholtz P."/>
            <person name="Kyrpides N.C."/>
        </authorList>
    </citation>
    <scope>NUCLEOTIDE SEQUENCE [LARGE SCALE GENOMIC DNA]</scope>
    <source>
        <strain evidence="12 13">A3</strain>
    </source>
</reference>
<evidence type="ECO:0000256" key="1">
    <source>
        <dbReference type="ARBA" id="ARBA00004842"/>
    </source>
</evidence>
<feature type="binding site" evidence="11">
    <location>
        <begin position="14"/>
        <end position="19"/>
    </location>
    <ligand>
        <name>ATP</name>
        <dbReference type="ChEBI" id="CHEBI:30616"/>
    </ligand>
</feature>
<dbReference type="GO" id="GO:0000287">
    <property type="term" value="F:magnesium ion binding"/>
    <property type="evidence" value="ECO:0007669"/>
    <property type="project" value="UniProtKB-UniRule"/>
</dbReference>
<dbReference type="SUPFAM" id="SSF52540">
    <property type="entry name" value="P-loop containing nucleoside triphosphate hydrolases"/>
    <property type="match status" value="1"/>
</dbReference>
<dbReference type="CDD" id="cd00464">
    <property type="entry name" value="SK"/>
    <property type="match status" value="1"/>
</dbReference>
<keyword evidence="9 11" id="KW-0057">Aromatic amino acid biosynthesis</keyword>
<dbReference type="Pfam" id="PF01202">
    <property type="entry name" value="SKI"/>
    <property type="match status" value="1"/>
</dbReference>
<feature type="binding site" evidence="11">
    <location>
        <position position="139"/>
    </location>
    <ligand>
        <name>substrate</name>
    </ligand>
</feature>
<comment type="subcellular location">
    <subcellularLocation>
        <location evidence="11">Cytoplasm</location>
    </subcellularLocation>
</comment>
<dbReference type="HAMAP" id="MF_00109">
    <property type="entry name" value="Shikimate_kinase"/>
    <property type="match status" value="1"/>
</dbReference>
<protein>
    <recommendedName>
        <fullName evidence="3 11">Shikimate kinase</fullName>
        <shortName evidence="11">SK</shortName>
        <ecNumber evidence="3 11">2.7.1.71</ecNumber>
    </recommendedName>
</protein>
<comment type="pathway">
    <text evidence="1 11">Metabolic intermediate biosynthesis; chorismate biosynthesis; chorismate from D-erythrose 4-phosphate and phosphoenolpyruvate: step 5/7.</text>
</comment>
<evidence type="ECO:0000313" key="12">
    <source>
        <dbReference type="EMBL" id="TCO37292.1"/>
    </source>
</evidence>
<evidence type="ECO:0000256" key="5">
    <source>
        <dbReference type="ARBA" id="ARBA00022679"/>
    </source>
</evidence>
<gene>
    <name evidence="11" type="primary">aroK</name>
    <name evidence="12" type="ORF">EV148_110103</name>
</gene>
<evidence type="ECO:0000313" key="13">
    <source>
        <dbReference type="Proteomes" id="UP000294862"/>
    </source>
</evidence>
<comment type="subunit">
    <text evidence="11">Monomer.</text>
</comment>
<dbReference type="InterPro" id="IPR031322">
    <property type="entry name" value="Shikimate/glucono_kinase"/>
</dbReference>
<evidence type="ECO:0000256" key="8">
    <source>
        <dbReference type="ARBA" id="ARBA00022840"/>
    </source>
</evidence>
<dbReference type="RefSeq" id="WP_131999834.1">
    <property type="nucleotide sequence ID" value="NZ_SLWQ01000010.1"/>
</dbReference>
<keyword evidence="5 11" id="KW-0808">Transferase</keyword>
<dbReference type="AlphaFoldDB" id="A0A4R2I097"/>
<dbReference type="EMBL" id="SLWQ01000010">
    <property type="protein sequence ID" value="TCO37292.1"/>
    <property type="molecule type" value="Genomic_DNA"/>
</dbReference>
<keyword evidence="11" id="KW-0963">Cytoplasm</keyword>
<dbReference type="GO" id="GO:0004765">
    <property type="term" value="F:shikimate kinase activity"/>
    <property type="evidence" value="ECO:0007669"/>
    <property type="project" value="UniProtKB-UniRule"/>
</dbReference>
<dbReference type="UniPathway" id="UPA00053">
    <property type="reaction ID" value="UER00088"/>
</dbReference>
<dbReference type="Gene3D" id="3.40.50.300">
    <property type="entry name" value="P-loop containing nucleotide triphosphate hydrolases"/>
    <property type="match status" value="1"/>
</dbReference>
<dbReference type="OrthoDB" id="9800332at2"/>
<evidence type="ECO:0000256" key="9">
    <source>
        <dbReference type="ARBA" id="ARBA00023141"/>
    </source>
</evidence>
<evidence type="ECO:0000256" key="4">
    <source>
        <dbReference type="ARBA" id="ARBA00022605"/>
    </source>
</evidence>
<evidence type="ECO:0000256" key="7">
    <source>
        <dbReference type="ARBA" id="ARBA00022777"/>
    </source>
</evidence>
<dbReference type="GO" id="GO:0009423">
    <property type="term" value="P:chorismate biosynthetic process"/>
    <property type="evidence" value="ECO:0007669"/>
    <property type="project" value="UniProtKB-UniRule"/>
</dbReference>
<evidence type="ECO:0000256" key="10">
    <source>
        <dbReference type="ARBA" id="ARBA00048567"/>
    </source>
</evidence>
<keyword evidence="11" id="KW-0460">Magnesium</keyword>
<sequence length="182" mass="19898">MNPAPSLFLVGPMGAGKTTVGRLIAELFRMPFIDLDHEIEAHTGAAVGLIFELEGEAGFRRRESAMLAGLAARHGIVLATGGGAVLDAENRRVLRENGFVIWLDADVDAQLARLARDRQRPLLQAPGRRERLERLARERNPLYAEIADLRLPSSGVGNSSHAAHDLLDLLEARWRRGNPEAA</sequence>
<dbReference type="PROSITE" id="PS01128">
    <property type="entry name" value="SHIKIMATE_KINASE"/>
    <property type="match status" value="1"/>
</dbReference>
<feature type="binding site" evidence="11">
    <location>
        <position position="60"/>
    </location>
    <ligand>
        <name>substrate</name>
    </ligand>
</feature>
<feature type="binding site" evidence="11">
    <location>
        <position position="18"/>
    </location>
    <ligand>
        <name>Mg(2+)</name>
        <dbReference type="ChEBI" id="CHEBI:18420"/>
    </ligand>
</feature>
<comment type="caution">
    <text evidence="12">The sequence shown here is derived from an EMBL/GenBank/DDBJ whole genome shotgun (WGS) entry which is preliminary data.</text>
</comment>
<dbReference type="InterPro" id="IPR000623">
    <property type="entry name" value="Shikimate_kinase/TSH1"/>
</dbReference>
<dbReference type="PANTHER" id="PTHR21087">
    <property type="entry name" value="SHIKIMATE KINASE"/>
    <property type="match status" value="1"/>
</dbReference>
<dbReference type="GO" id="GO:0005829">
    <property type="term" value="C:cytosol"/>
    <property type="evidence" value="ECO:0007669"/>
    <property type="project" value="TreeGrafter"/>
</dbReference>
<keyword evidence="13" id="KW-1185">Reference proteome</keyword>
<keyword evidence="11" id="KW-0479">Metal-binding</keyword>
<dbReference type="GO" id="GO:0008652">
    <property type="term" value="P:amino acid biosynthetic process"/>
    <property type="evidence" value="ECO:0007669"/>
    <property type="project" value="UniProtKB-KW"/>
</dbReference>
<keyword evidence="4 11" id="KW-0028">Amino-acid biosynthesis</keyword>